<reference evidence="7" key="1">
    <citation type="submission" date="2022-11" db="EMBL/GenBank/DDBJ databases">
        <title>Complete genome sequence of Methanogenium organophilum DSM 3596.</title>
        <authorList>
            <person name="Chen S.-C."/>
            <person name="Lai S.-J."/>
            <person name="You Y.-T."/>
        </authorList>
    </citation>
    <scope>NUCLEOTIDE SEQUENCE</scope>
    <source>
        <strain evidence="7">DSM 3596</strain>
    </source>
</reference>
<comment type="similarity">
    <text evidence="1">Belongs to the FemABX family.</text>
</comment>
<name>A0A9X9S4A1_METOG</name>
<keyword evidence="8" id="KW-1185">Reference proteome</keyword>
<keyword evidence="4" id="KW-0573">Peptidoglycan synthesis</keyword>
<dbReference type="GO" id="GO:0008360">
    <property type="term" value="P:regulation of cell shape"/>
    <property type="evidence" value="ECO:0007669"/>
    <property type="project" value="UniProtKB-KW"/>
</dbReference>
<organism evidence="7 8">
    <name type="scientific">Methanogenium organophilum</name>
    <dbReference type="NCBI Taxonomy" id="2199"/>
    <lineage>
        <taxon>Archaea</taxon>
        <taxon>Methanobacteriati</taxon>
        <taxon>Methanobacteriota</taxon>
        <taxon>Stenosarchaea group</taxon>
        <taxon>Methanomicrobia</taxon>
        <taxon>Methanomicrobiales</taxon>
        <taxon>Methanomicrobiaceae</taxon>
        <taxon>Methanogenium</taxon>
    </lineage>
</organism>
<dbReference type="EMBL" id="CP113361">
    <property type="protein sequence ID" value="WAI01213.1"/>
    <property type="molecule type" value="Genomic_DNA"/>
</dbReference>
<sequence length="245" mass="28676">MLEIDQSAYGFKWKTIWFYDHPYDVKGYDSVNFYQCSQDVEADGFSKQEFSTIVIDLTLDEDELWKNMGRSSCRSAINKARNSGVTIKINEGYEEFYALNSNFRKYKGLPRYNLSIEYMKNYCTLFISEYEGDILGGLLYLNDRDYFRGLLGASKRLDDCYNLKKNLIGNANKMIIWNAMLHAKSCGKRFFDMGGYSTEKVTDEEMEGINRFKKSFGGDLVTYYHYQKDYSKIFSLAKKVYESFN</sequence>
<dbReference type="PANTHER" id="PTHR36174:SF1">
    <property type="entry name" value="LIPID II:GLYCINE GLYCYLTRANSFERASE"/>
    <property type="match status" value="1"/>
</dbReference>
<evidence type="ECO:0000256" key="2">
    <source>
        <dbReference type="ARBA" id="ARBA00022679"/>
    </source>
</evidence>
<dbReference type="AlphaFoldDB" id="A0A9X9S4A1"/>
<protein>
    <recommendedName>
        <fullName evidence="9">BioF2-like acetyltransferase domain-containing protein</fullName>
    </recommendedName>
</protein>
<dbReference type="Proteomes" id="UP001163096">
    <property type="component" value="Chromosome"/>
</dbReference>
<dbReference type="GeneID" id="76835934"/>
<dbReference type="InterPro" id="IPR003447">
    <property type="entry name" value="FEMABX"/>
</dbReference>
<dbReference type="InterPro" id="IPR016181">
    <property type="entry name" value="Acyl_CoA_acyltransferase"/>
</dbReference>
<dbReference type="PANTHER" id="PTHR36174">
    <property type="entry name" value="LIPID II:GLYCINE GLYCYLTRANSFERASE"/>
    <property type="match status" value="1"/>
</dbReference>
<evidence type="ECO:0000256" key="4">
    <source>
        <dbReference type="ARBA" id="ARBA00022984"/>
    </source>
</evidence>
<keyword evidence="2" id="KW-0808">Transferase</keyword>
<dbReference type="InterPro" id="IPR050644">
    <property type="entry name" value="PG_Glycine_Bridge_Synth"/>
</dbReference>
<evidence type="ECO:0000256" key="1">
    <source>
        <dbReference type="ARBA" id="ARBA00009943"/>
    </source>
</evidence>
<dbReference type="PROSITE" id="PS51191">
    <property type="entry name" value="FEMABX"/>
    <property type="match status" value="1"/>
</dbReference>
<evidence type="ECO:0008006" key="9">
    <source>
        <dbReference type="Google" id="ProtNLM"/>
    </source>
</evidence>
<dbReference type="SUPFAM" id="SSF55729">
    <property type="entry name" value="Acyl-CoA N-acyltransferases (Nat)"/>
    <property type="match status" value="1"/>
</dbReference>
<dbReference type="GO" id="GO:0044038">
    <property type="term" value="P:cell wall macromolecule biosynthetic process"/>
    <property type="evidence" value="ECO:0007669"/>
    <property type="project" value="InterPro"/>
</dbReference>
<dbReference type="GO" id="GO:0016755">
    <property type="term" value="F:aminoacyltransferase activity"/>
    <property type="evidence" value="ECO:0007669"/>
    <property type="project" value="InterPro"/>
</dbReference>
<evidence type="ECO:0000256" key="5">
    <source>
        <dbReference type="ARBA" id="ARBA00023315"/>
    </source>
</evidence>
<keyword evidence="6" id="KW-0961">Cell wall biogenesis/degradation</keyword>
<evidence type="ECO:0000256" key="6">
    <source>
        <dbReference type="ARBA" id="ARBA00023316"/>
    </source>
</evidence>
<keyword evidence="5" id="KW-0012">Acyltransferase</keyword>
<dbReference type="KEGG" id="mou:OU421_12490"/>
<dbReference type="GO" id="GO:0071555">
    <property type="term" value="P:cell wall organization"/>
    <property type="evidence" value="ECO:0007669"/>
    <property type="project" value="UniProtKB-KW"/>
</dbReference>
<keyword evidence="3" id="KW-0133">Cell shape</keyword>
<evidence type="ECO:0000313" key="7">
    <source>
        <dbReference type="EMBL" id="WAI01213.1"/>
    </source>
</evidence>
<dbReference type="RefSeq" id="WP_268186433.1">
    <property type="nucleotide sequence ID" value="NZ_CP113361.1"/>
</dbReference>
<evidence type="ECO:0000256" key="3">
    <source>
        <dbReference type="ARBA" id="ARBA00022960"/>
    </source>
</evidence>
<proteinExistence type="inferred from homology"/>
<accession>A0A9X9S4A1</accession>
<gene>
    <name evidence="7" type="ORF">OU421_12490</name>
</gene>
<evidence type="ECO:0000313" key="8">
    <source>
        <dbReference type="Proteomes" id="UP001163096"/>
    </source>
</evidence>
<dbReference type="Gene3D" id="3.40.630.30">
    <property type="match status" value="1"/>
</dbReference>